<sequence length="187" mass="20943">MATLEIKKDQEELKRLLQLASRENVKNILLGHIEQLQKSVDEDESKNVNSSTSAPSTETKAATSPNKPTKLPLQKISSYAWDQSDSYVKVYASNLSGVQQVPSDNVSCQFNTRGFNLFVSGLNGKDHQLQIVSLYGNIVPEESKIKIKTDCILVMLKKASKEKWEGMTEIDRRKKEKQKAESTPQTG</sequence>
<evidence type="ECO:0000313" key="3">
    <source>
        <dbReference type="EMBL" id="KAF6024278.1"/>
    </source>
</evidence>
<keyword evidence="4" id="KW-1185">Reference proteome</keyword>
<dbReference type="GO" id="GO:0007507">
    <property type="term" value="P:heart development"/>
    <property type="evidence" value="ECO:0007669"/>
    <property type="project" value="TreeGrafter"/>
</dbReference>
<dbReference type="FunFam" id="2.60.40.790:FF:000040">
    <property type="entry name" value="Calcyclin binding protein"/>
    <property type="match status" value="1"/>
</dbReference>
<dbReference type="SUPFAM" id="SSF49764">
    <property type="entry name" value="HSP20-like chaperones"/>
    <property type="match status" value="1"/>
</dbReference>
<dbReference type="Pfam" id="PF04969">
    <property type="entry name" value="CS"/>
    <property type="match status" value="1"/>
</dbReference>
<dbReference type="InterPro" id="IPR015120">
    <property type="entry name" value="Siah-Interact_N"/>
</dbReference>
<accession>A0A7J7JFY3</accession>
<feature type="compositionally biased region" description="Polar residues" evidence="1">
    <location>
        <begin position="47"/>
        <end position="67"/>
    </location>
</feature>
<dbReference type="GO" id="GO:0015631">
    <property type="term" value="F:tubulin binding"/>
    <property type="evidence" value="ECO:0007669"/>
    <property type="project" value="InterPro"/>
</dbReference>
<comment type="caution">
    <text evidence="3">The sequence shown here is derived from an EMBL/GenBank/DDBJ whole genome shotgun (WGS) entry which is preliminary data.</text>
</comment>
<organism evidence="3 4">
    <name type="scientific">Bugula neritina</name>
    <name type="common">Brown bryozoan</name>
    <name type="synonym">Sertularia neritina</name>
    <dbReference type="NCBI Taxonomy" id="10212"/>
    <lineage>
        <taxon>Eukaryota</taxon>
        <taxon>Metazoa</taxon>
        <taxon>Spiralia</taxon>
        <taxon>Lophotrochozoa</taxon>
        <taxon>Bryozoa</taxon>
        <taxon>Gymnolaemata</taxon>
        <taxon>Cheilostomatida</taxon>
        <taxon>Flustrina</taxon>
        <taxon>Buguloidea</taxon>
        <taxon>Bugulidae</taxon>
        <taxon>Bugula</taxon>
    </lineage>
</organism>
<name>A0A7J7JFY3_BUGNE</name>
<dbReference type="Pfam" id="PF09032">
    <property type="entry name" value="Siah-Interact_N"/>
    <property type="match status" value="1"/>
</dbReference>
<feature type="domain" description="CS" evidence="2">
    <location>
        <begin position="74"/>
        <end position="168"/>
    </location>
</feature>
<dbReference type="PROSITE" id="PS51203">
    <property type="entry name" value="CS"/>
    <property type="match status" value="1"/>
</dbReference>
<evidence type="ECO:0000256" key="1">
    <source>
        <dbReference type="SAM" id="MobiDB-lite"/>
    </source>
</evidence>
<feature type="region of interest" description="Disordered" evidence="1">
    <location>
        <begin position="38"/>
        <end position="69"/>
    </location>
</feature>
<dbReference type="PANTHER" id="PTHR13164:SF3">
    <property type="entry name" value="CALCYCLIN-BINDING PROTEIN"/>
    <property type="match status" value="1"/>
</dbReference>
<gene>
    <name evidence="3" type="ORF">EB796_017419</name>
</gene>
<feature type="region of interest" description="Disordered" evidence="1">
    <location>
        <begin position="165"/>
        <end position="187"/>
    </location>
</feature>
<dbReference type="GO" id="GO:0005634">
    <property type="term" value="C:nucleus"/>
    <property type="evidence" value="ECO:0007669"/>
    <property type="project" value="TreeGrafter"/>
</dbReference>
<dbReference type="InterPro" id="IPR052289">
    <property type="entry name" value="Calcyclin-binding_UBL-bridge"/>
</dbReference>
<dbReference type="GO" id="GO:0044548">
    <property type="term" value="F:S100 protein binding"/>
    <property type="evidence" value="ECO:0007669"/>
    <property type="project" value="InterPro"/>
</dbReference>
<dbReference type="InterPro" id="IPR008978">
    <property type="entry name" value="HSP20-like_chaperone"/>
</dbReference>
<evidence type="ECO:0000259" key="2">
    <source>
        <dbReference type="PROSITE" id="PS51203"/>
    </source>
</evidence>
<dbReference type="AlphaFoldDB" id="A0A7J7JFY3"/>
<dbReference type="EMBL" id="VXIV02002596">
    <property type="protein sequence ID" value="KAF6024278.1"/>
    <property type="molecule type" value="Genomic_DNA"/>
</dbReference>
<dbReference type="InterPro" id="IPR037893">
    <property type="entry name" value="CS_CacyBP"/>
</dbReference>
<dbReference type="GO" id="GO:0031625">
    <property type="term" value="F:ubiquitin protein ligase binding"/>
    <property type="evidence" value="ECO:0007669"/>
    <property type="project" value="InterPro"/>
</dbReference>
<dbReference type="Gene3D" id="2.60.40.790">
    <property type="match status" value="1"/>
</dbReference>
<dbReference type="PANTHER" id="PTHR13164">
    <property type="entry name" value="CALICYLIN BINDING PROTEIN"/>
    <property type="match status" value="1"/>
</dbReference>
<reference evidence="3" key="1">
    <citation type="submission" date="2020-06" db="EMBL/GenBank/DDBJ databases">
        <title>Draft genome of Bugula neritina, a colonial animal packing powerful symbionts and potential medicines.</title>
        <authorList>
            <person name="Rayko M."/>
        </authorList>
    </citation>
    <scope>NUCLEOTIDE SEQUENCE [LARGE SCALE GENOMIC DNA]</scope>
    <source>
        <strain evidence="3">Kwan_BN1</strain>
    </source>
</reference>
<dbReference type="CDD" id="cd06468">
    <property type="entry name" value="p23_CacyBP"/>
    <property type="match status" value="1"/>
</dbReference>
<evidence type="ECO:0000313" key="4">
    <source>
        <dbReference type="Proteomes" id="UP000593567"/>
    </source>
</evidence>
<dbReference type="OrthoDB" id="164025at2759"/>
<dbReference type="Proteomes" id="UP000593567">
    <property type="component" value="Unassembled WGS sequence"/>
</dbReference>
<proteinExistence type="predicted"/>
<protein>
    <submittedName>
        <fullName evidence="3">CACYBP</fullName>
    </submittedName>
</protein>
<dbReference type="InterPro" id="IPR007052">
    <property type="entry name" value="CS_dom"/>
</dbReference>